<organism evidence="1">
    <name type="scientific">Bracon brevicornis</name>
    <dbReference type="NCBI Taxonomy" id="1563983"/>
    <lineage>
        <taxon>Eukaryota</taxon>
        <taxon>Metazoa</taxon>
        <taxon>Ecdysozoa</taxon>
        <taxon>Arthropoda</taxon>
        <taxon>Hexapoda</taxon>
        <taxon>Insecta</taxon>
        <taxon>Pterygota</taxon>
        <taxon>Neoptera</taxon>
        <taxon>Endopterygota</taxon>
        <taxon>Hymenoptera</taxon>
        <taxon>Apocrita</taxon>
        <taxon>Ichneumonoidea</taxon>
        <taxon>Braconidae</taxon>
        <taxon>Braconinae</taxon>
        <taxon>Bracon</taxon>
    </lineage>
</organism>
<accession>A0A6V7HR32</accession>
<dbReference type="AlphaFoldDB" id="A0A6V7HR32"/>
<protein>
    <submittedName>
        <fullName evidence="1">Uncharacterized protein</fullName>
    </submittedName>
</protein>
<proteinExistence type="predicted"/>
<evidence type="ECO:0000313" key="1">
    <source>
        <dbReference type="EMBL" id="CAD1528633.1"/>
    </source>
</evidence>
<name>A0A6V7HR32_9HYME</name>
<reference evidence="1" key="1">
    <citation type="submission" date="2020-07" db="EMBL/GenBank/DDBJ databases">
        <authorList>
            <person name="Ferguson B K."/>
        </authorList>
    </citation>
    <scope>NUCLEOTIDE SEQUENCE</scope>
    <source>
        <strain evidence="1">L06</strain>
    </source>
</reference>
<gene>
    <name evidence="1" type="ORF">BBRV_LOCUS2333</name>
</gene>
<sequence length="38" mass="4140">MANTLCVYQVFWYDAGNDNVPNSVIATELTNSSMIVTG</sequence>
<dbReference type="EMBL" id="CADCXW020000001">
    <property type="protein sequence ID" value="CAD1528633.1"/>
    <property type="molecule type" value="Genomic_DNA"/>
</dbReference>